<protein>
    <submittedName>
        <fullName evidence="2">Uncharacterized protein</fullName>
    </submittedName>
</protein>
<keyword evidence="3" id="KW-1185">Reference proteome</keyword>
<evidence type="ECO:0000256" key="1">
    <source>
        <dbReference type="SAM" id="MobiDB-lite"/>
    </source>
</evidence>
<feature type="region of interest" description="Disordered" evidence="1">
    <location>
        <begin position="1"/>
        <end position="227"/>
    </location>
</feature>
<sequence>MVSFFGLRLGGDKKKPAKAQGKQPQRWDRVDQDAAKGQSLGQNFSRPQLPDAAVRPGTANSTSRRKSNWRAVFGNPDMAASMTDLAPPKGPGSGGLRQHASQLSLRTYFAGGSTTSLARNPPDAAGRPGTPLGPAASKSPLGQFEFGVERAAGAADEPKPRPEQPYATGYPSPPQSDKNSERAFSPSPVPASSPPPVAANPDPRRNPGALATASLPSPASSAGDDRLEAPVVRNLLAKRDTFTFHQPRRPSFVMRFDDEGGRAARRTRHVEGFSGNFAAFDFGGGVPRPSADGLEPEPESPGRAVPASAPAAGGPPGNVDGPGRTSPPWGFSSRLSSEGRSRASPPRPLRPIQPSASIDRAQPNPRSAHEPPLDEGKRPGSRPPSSPFLRAPMEGDFP</sequence>
<reference evidence="2 3" key="1">
    <citation type="submission" date="2017-08" db="EMBL/GenBank/DDBJ databases">
        <title>Harnessing the power of phylogenomics to disentangle the directionality and signatures of interkingdom host jumping in the parasitic fungal genus Tolypocladium.</title>
        <authorList>
            <person name="Quandt C.A."/>
            <person name="Patterson W."/>
            <person name="Spatafora J.W."/>
        </authorList>
    </citation>
    <scope>NUCLEOTIDE SEQUENCE [LARGE SCALE GENOMIC DNA]</scope>
    <source>
        <strain evidence="2 3">CBS 113982</strain>
    </source>
</reference>
<gene>
    <name evidence="2" type="ORF">TCAP_03043</name>
</gene>
<accession>A0A2K3QHP5</accession>
<evidence type="ECO:0000313" key="2">
    <source>
        <dbReference type="EMBL" id="PNY27039.1"/>
    </source>
</evidence>
<dbReference type="AlphaFoldDB" id="A0A2K3QHP5"/>
<feature type="compositionally biased region" description="Low complexity" evidence="1">
    <location>
        <begin position="206"/>
        <end position="222"/>
    </location>
</feature>
<dbReference type="STRING" id="45235.A0A2K3QHP5"/>
<feature type="compositionally biased region" description="Basic and acidic residues" evidence="1">
    <location>
        <begin position="367"/>
        <end position="378"/>
    </location>
</feature>
<name>A0A2K3QHP5_9HYPO</name>
<organism evidence="2 3">
    <name type="scientific">Tolypocladium capitatum</name>
    <dbReference type="NCBI Taxonomy" id="45235"/>
    <lineage>
        <taxon>Eukaryota</taxon>
        <taxon>Fungi</taxon>
        <taxon>Dikarya</taxon>
        <taxon>Ascomycota</taxon>
        <taxon>Pezizomycotina</taxon>
        <taxon>Sordariomycetes</taxon>
        <taxon>Hypocreomycetidae</taxon>
        <taxon>Hypocreales</taxon>
        <taxon>Ophiocordycipitaceae</taxon>
        <taxon>Tolypocladium</taxon>
    </lineage>
</organism>
<feature type="compositionally biased region" description="Low complexity" evidence="1">
    <location>
        <begin position="301"/>
        <end position="324"/>
    </location>
</feature>
<feature type="non-terminal residue" evidence="2">
    <location>
        <position position="398"/>
    </location>
</feature>
<proteinExistence type="predicted"/>
<evidence type="ECO:0000313" key="3">
    <source>
        <dbReference type="Proteomes" id="UP000236621"/>
    </source>
</evidence>
<dbReference type="EMBL" id="NRSZ01000466">
    <property type="protein sequence ID" value="PNY27039.1"/>
    <property type="molecule type" value="Genomic_DNA"/>
</dbReference>
<comment type="caution">
    <text evidence="2">The sequence shown here is derived from an EMBL/GenBank/DDBJ whole genome shotgun (WGS) entry which is preliminary data.</text>
</comment>
<dbReference type="Proteomes" id="UP000236621">
    <property type="component" value="Unassembled WGS sequence"/>
</dbReference>
<feature type="compositionally biased region" description="Basic and acidic residues" evidence="1">
    <location>
        <begin position="25"/>
        <end position="34"/>
    </location>
</feature>
<feature type="compositionally biased region" description="Pro residues" evidence="1">
    <location>
        <begin position="187"/>
        <end position="198"/>
    </location>
</feature>
<feature type="region of interest" description="Disordered" evidence="1">
    <location>
        <begin position="276"/>
        <end position="398"/>
    </location>
</feature>
<dbReference type="OrthoDB" id="5234071at2759"/>